<dbReference type="Pfam" id="PF13552">
    <property type="entry name" value="DUF4127"/>
    <property type="match status" value="1"/>
</dbReference>
<evidence type="ECO:0000256" key="1">
    <source>
        <dbReference type="SAM" id="SignalP"/>
    </source>
</evidence>
<feature type="chain" id="PRO_5038073232" evidence="1">
    <location>
        <begin position="24"/>
        <end position="517"/>
    </location>
</feature>
<dbReference type="AlphaFoldDB" id="A0A943I638"/>
<reference evidence="2" key="1">
    <citation type="submission" date="2021-02" db="EMBL/GenBank/DDBJ databases">
        <title>Infant gut strain persistence is associated with maternal origin, phylogeny, and functional potential including surface adhesion and iron acquisition.</title>
        <authorList>
            <person name="Lou Y.C."/>
        </authorList>
    </citation>
    <scope>NUCLEOTIDE SEQUENCE</scope>
    <source>
        <strain evidence="2">L3_106_000M1_dasL3_106_000M1_concoct_15</strain>
    </source>
</reference>
<feature type="signal peptide" evidence="1">
    <location>
        <begin position="1"/>
        <end position="23"/>
    </location>
</feature>
<name>A0A943I638_9FIRM</name>
<organism evidence="2 3">
    <name type="scientific">Acidaminococcus intestini</name>
    <dbReference type="NCBI Taxonomy" id="187327"/>
    <lineage>
        <taxon>Bacteria</taxon>
        <taxon>Bacillati</taxon>
        <taxon>Bacillota</taxon>
        <taxon>Negativicutes</taxon>
        <taxon>Acidaminococcales</taxon>
        <taxon>Acidaminococcaceae</taxon>
        <taxon>Acidaminococcus</taxon>
    </lineage>
</organism>
<dbReference type="EMBL" id="JAGZCZ010000010">
    <property type="protein sequence ID" value="MBS5520298.1"/>
    <property type="molecule type" value="Genomic_DNA"/>
</dbReference>
<dbReference type="InterPro" id="IPR025394">
    <property type="entry name" value="DUF4127"/>
</dbReference>
<gene>
    <name evidence="2" type="ORF">KHX13_08275</name>
</gene>
<dbReference type="Proteomes" id="UP000754226">
    <property type="component" value="Unassembled WGS sequence"/>
</dbReference>
<sequence length="517" mass="57856">MQIKKHLLGSAAALLLFSGLAAASPKIIYIPLDNRPVNLEYTVDTAKAAGYPLTVPPEKYLSNHKSVGDNEGLWEWLETEAPHAEAAVIATDSLNYGGLVASRKHHHLEKYLRGKIVRLDTLHKNNPGLKIYAFSTIMRTPRQSVASVEPAYYETYGPKIFRLSQLADKEDMEGLTETEEREKNQLTLSIPANDLKDWRTRRLVNLQTNKRLIRMAQRDGFHFLAVGKDDDAPLSQTHMEARILENLGRGMSKKQFQIVPGVDQLGLTLVTRAINEIRGDKPAIYPLFAPGTGGSTIPLYTDESAENSVHNQIIAIGGKIAPSAKKADLILAVNTPDDGICRDSTANENAPYSNRANKEFAAQIADLERIKPVALADIAYANGADNGFMEALSHKKALLDLTAYSGWNTSDNSIGFALSQGILAKRMSETDRLRLLKIRLLDDWIYQANVRYRVSLEMDRHNVKLKYDLGKYYNKILSRTNRLFKTYIGDEPDVKGTAYTIEFPWNRMFEVSVRVNP</sequence>
<proteinExistence type="predicted"/>
<evidence type="ECO:0000313" key="3">
    <source>
        <dbReference type="Proteomes" id="UP000754226"/>
    </source>
</evidence>
<protein>
    <submittedName>
        <fullName evidence="2">DUF4127 family protein</fullName>
    </submittedName>
</protein>
<comment type="caution">
    <text evidence="2">The sequence shown here is derived from an EMBL/GenBank/DDBJ whole genome shotgun (WGS) entry which is preliminary data.</text>
</comment>
<accession>A0A943I638</accession>
<keyword evidence="1" id="KW-0732">Signal</keyword>
<evidence type="ECO:0000313" key="2">
    <source>
        <dbReference type="EMBL" id="MBS5520298.1"/>
    </source>
</evidence>